<dbReference type="Pfam" id="PF02244">
    <property type="entry name" value="Propep_M14"/>
    <property type="match status" value="1"/>
</dbReference>
<keyword evidence="1" id="KW-0479">Metal-binding</keyword>
<dbReference type="Gene3D" id="3.30.70.340">
    <property type="entry name" value="Metallocarboxypeptidase-like"/>
    <property type="match status" value="1"/>
</dbReference>
<evidence type="ECO:0000256" key="2">
    <source>
        <dbReference type="ARBA" id="ARBA00022833"/>
    </source>
</evidence>
<keyword evidence="6" id="KW-1185">Reference proteome</keyword>
<dbReference type="InterPro" id="IPR003146">
    <property type="entry name" value="M14A_act_pep"/>
</dbReference>
<keyword evidence="5" id="KW-0645">Protease</keyword>
<feature type="chain" id="PRO_5043710447" evidence="3">
    <location>
        <begin position="17"/>
        <end position="88"/>
    </location>
</feature>
<dbReference type="AlphaFoldDB" id="A0AAW1HVL6"/>
<keyword evidence="5" id="KW-0121">Carboxypeptidase</keyword>
<dbReference type="GO" id="GO:0004180">
    <property type="term" value="F:carboxypeptidase activity"/>
    <property type="evidence" value="ECO:0007669"/>
    <property type="project" value="UniProtKB-KW"/>
</dbReference>
<reference evidence="5 6" key="1">
    <citation type="journal article" date="2024" name="BMC Genomics">
        <title>De novo assembly and annotation of Popillia japonica's genome with initial clues to its potential as an invasive pest.</title>
        <authorList>
            <person name="Cucini C."/>
            <person name="Boschi S."/>
            <person name="Funari R."/>
            <person name="Cardaioli E."/>
            <person name="Iannotti N."/>
            <person name="Marturano G."/>
            <person name="Paoli F."/>
            <person name="Bruttini M."/>
            <person name="Carapelli A."/>
            <person name="Frati F."/>
            <person name="Nardi F."/>
        </authorList>
    </citation>
    <scope>NUCLEOTIDE SEQUENCE [LARGE SCALE GENOMIC DNA]</scope>
    <source>
        <strain evidence="5">DMR45628</strain>
    </source>
</reference>
<dbReference type="EMBL" id="JASPKY010000866">
    <property type="protein sequence ID" value="KAK9680822.1"/>
    <property type="molecule type" value="Genomic_DNA"/>
</dbReference>
<keyword evidence="5" id="KW-0378">Hydrolase</keyword>
<dbReference type="SUPFAM" id="SSF54897">
    <property type="entry name" value="Protease propeptides/inhibitors"/>
    <property type="match status" value="1"/>
</dbReference>
<accession>A0AAW1HVL6</accession>
<evidence type="ECO:0000259" key="4">
    <source>
        <dbReference type="Pfam" id="PF02244"/>
    </source>
</evidence>
<keyword evidence="3" id="KW-0732">Signal</keyword>
<comment type="caution">
    <text evidence="5">The sequence shown here is derived from an EMBL/GenBank/DDBJ whole genome shotgun (WGS) entry which is preliminary data.</text>
</comment>
<keyword evidence="2" id="KW-0862">Zinc</keyword>
<feature type="signal peptide" evidence="3">
    <location>
        <begin position="1"/>
        <end position="16"/>
    </location>
</feature>
<feature type="domain" description="Carboxypeptidase activation peptide" evidence="4">
    <location>
        <begin position="27"/>
        <end position="86"/>
    </location>
</feature>
<evidence type="ECO:0000313" key="6">
    <source>
        <dbReference type="Proteomes" id="UP001458880"/>
    </source>
</evidence>
<dbReference type="InterPro" id="IPR036990">
    <property type="entry name" value="M14A-like_propep"/>
</dbReference>
<sequence>MKHLLILSSLWISIGSEYSSYDGYKVYQLLPSNEEQLALIRSFNYHQSIDFWSEPKILGKPTTVMVPPNLQASFTSTLFSRQMKNNLL</sequence>
<name>A0AAW1HVL6_POPJA</name>
<evidence type="ECO:0000313" key="5">
    <source>
        <dbReference type="EMBL" id="KAK9680822.1"/>
    </source>
</evidence>
<proteinExistence type="predicted"/>
<evidence type="ECO:0000256" key="1">
    <source>
        <dbReference type="ARBA" id="ARBA00022723"/>
    </source>
</evidence>
<dbReference type="Proteomes" id="UP001458880">
    <property type="component" value="Unassembled WGS sequence"/>
</dbReference>
<evidence type="ECO:0000256" key="3">
    <source>
        <dbReference type="SAM" id="SignalP"/>
    </source>
</evidence>
<organism evidence="5 6">
    <name type="scientific">Popillia japonica</name>
    <name type="common">Japanese beetle</name>
    <dbReference type="NCBI Taxonomy" id="7064"/>
    <lineage>
        <taxon>Eukaryota</taxon>
        <taxon>Metazoa</taxon>
        <taxon>Ecdysozoa</taxon>
        <taxon>Arthropoda</taxon>
        <taxon>Hexapoda</taxon>
        <taxon>Insecta</taxon>
        <taxon>Pterygota</taxon>
        <taxon>Neoptera</taxon>
        <taxon>Endopterygota</taxon>
        <taxon>Coleoptera</taxon>
        <taxon>Polyphaga</taxon>
        <taxon>Scarabaeiformia</taxon>
        <taxon>Scarabaeidae</taxon>
        <taxon>Rutelinae</taxon>
        <taxon>Popillia</taxon>
    </lineage>
</organism>
<dbReference type="GO" id="GO:0046872">
    <property type="term" value="F:metal ion binding"/>
    <property type="evidence" value="ECO:0007669"/>
    <property type="project" value="UniProtKB-KW"/>
</dbReference>
<gene>
    <name evidence="5" type="ORF">QE152_g38792</name>
</gene>
<protein>
    <submittedName>
        <fullName evidence="5">Carboxypeptidase activation peptide</fullName>
    </submittedName>
</protein>